<comment type="caution">
    <text evidence="1">The sequence shown here is derived from an EMBL/GenBank/DDBJ whole genome shotgun (WGS) entry which is preliminary data.</text>
</comment>
<accession>A0A7J8CHZ2</accession>
<evidence type="ECO:0000313" key="1">
    <source>
        <dbReference type="EMBL" id="KAF6410480.1"/>
    </source>
</evidence>
<dbReference type="AlphaFoldDB" id="A0A7J8CHZ2"/>
<dbReference type="EMBL" id="JACASE010000014">
    <property type="protein sequence ID" value="KAF6410480.1"/>
    <property type="molecule type" value="Genomic_DNA"/>
</dbReference>
<proteinExistence type="predicted"/>
<protein>
    <submittedName>
        <fullName evidence="1">Uncharacterized protein</fullName>
    </submittedName>
</protein>
<gene>
    <name evidence="1" type="ORF">HJG63_009023</name>
</gene>
<reference evidence="1 2" key="1">
    <citation type="journal article" date="2020" name="Nature">
        <title>Six reference-quality genomes reveal evolution of bat adaptations.</title>
        <authorList>
            <person name="Jebb D."/>
            <person name="Huang Z."/>
            <person name="Pippel M."/>
            <person name="Hughes G.M."/>
            <person name="Lavrichenko K."/>
            <person name="Devanna P."/>
            <person name="Winkler S."/>
            <person name="Jermiin L.S."/>
            <person name="Skirmuntt E.C."/>
            <person name="Katzourakis A."/>
            <person name="Burkitt-Gray L."/>
            <person name="Ray D.A."/>
            <person name="Sullivan K.A.M."/>
            <person name="Roscito J.G."/>
            <person name="Kirilenko B.M."/>
            <person name="Davalos L.M."/>
            <person name="Corthals A.P."/>
            <person name="Power M.L."/>
            <person name="Jones G."/>
            <person name="Ransome R.D."/>
            <person name="Dechmann D.K.N."/>
            <person name="Locatelli A.G."/>
            <person name="Puechmaille S.J."/>
            <person name="Fedrigo O."/>
            <person name="Jarvis E.D."/>
            <person name="Hiller M."/>
            <person name="Vernes S.C."/>
            <person name="Myers E.W."/>
            <person name="Teeling E.C."/>
        </authorList>
    </citation>
    <scope>NUCLEOTIDE SEQUENCE [LARGE SCALE GENOMIC DNA]</scope>
    <source>
        <strain evidence="1">MRouAeg1</strain>
        <tissue evidence="1">Muscle</tissue>
    </source>
</reference>
<sequence length="114" mass="11596">MSGLGGPGPSIPEALCLVKALLPWPSCQDPASSGLGVVSAPARLESWSLSKEELEADTLSGGPGSGESSVGACEGAVATGLCPNFHAAAQPCQRLQLVSWFLFSSWSLQKTPGL</sequence>
<evidence type="ECO:0000313" key="2">
    <source>
        <dbReference type="Proteomes" id="UP000593571"/>
    </source>
</evidence>
<keyword evidence="2" id="KW-1185">Reference proteome</keyword>
<dbReference type="Proteomes" id="UP000593571">
    <property type="component" value="Unassembled WGS sequence"/>
</dbReference>
<name>A0A7J8CHZ2_ROUAE</name>
<organism evidence="1 2">
    <name type="scientific">Rousettus aegyptiacus</name>
    <name type="common">Egyptian fruit bat</name>
    <name type="synonym">Pteropus aegyptiacus</name>
    <dbReference type="NCBI Taxonomy" id="9407"/>
    <lineage>
        <taxon>Eukaryota</taxon>
        <taxon>Metazoa</taxon>
        <taxon>Chordata</taxon>
        <taxon>Craniata</taxon>
        <taxon>Vertebrata</taxon>
        <taxon>Euteleostomi</taxon>
        <taxon>Mammalia</taxon>
        <taxon>Eutheria</taxon>
        <taxon>Laurasiatheria</taxon>
        <taxon>Chiroptera</taxon>
        <taxon>Yinpterochiroptera</taxon>
        <taxon>Pteropodoidea</taxon>
        <taxon>Pteropodidae</taxon>
        <taxon>Rousettinae</taxon>
        <taxon>Rousettus</taxon>
    </lineage>
</organism>